<accession>A0A640KQS1</accession>
<dbReference type="GO" id="GO:0005930">
    <property type="term" value="C:axoneme"/>
    <property type="evidence" value="ECO:0007669"/>
    <property type="project" value="TreeGrafter"/>
</dbReference>
<dbReference type="OrthoDB" id="273640at2759"/>
<dbReference type="EMBL" id="BLBS01000051">
    <property type="protein sequence ID" value="GET91862.1"/>
    <property type="molecule type" value="Genomic_DNA"/>
</dbReference>
<dbReference type="GO" id="GO:0045504">
    <property type="term" value="F:dynein heavy chain binding"/>
    <property type="evidence" value="ECO:0007669"/>
    <property type="project" value="TreeGrafter"/>
</dbReference>
<name>A0A640KQS1_LEITA</name>
<reference evidence="4" key="1">
    <citation type="submission" date="2019-11" db="EMBL/GenBank/DDBJ databases">
        <title>Leishmania tarentolae CDS.</title>
        <authorList>
            <person name="Goto Y."/>
            <person name="Yamagishi J."/>
        </authorList>
    </citation>
    <scope>NUCLEOTIDE SEQUENCE [LARGE SCALE GENOMIC DNA]</scope>
    <source>
        <strain evidence="4">Parrot Tar II</strain>
    </source>
</reference>
<dbReference type="PANTHER" id="PTHR13183">
    <property type="entry name" value="AXONEMAL INNER ARM DYNEIN LIGHT CHAIN 28"/>
    <property type="match status" value="1"/>
</dbReference>
<feature type="region of interest" description="Disordered" evidence="3">
    <location>
        <begin position="89"/>
        <end position="127"/>
    </location>
</feature>
<dbReference type="InterPro" id="IPR019347">
    <property type="entry name" value="Axonemal_dynein_light_chain"/>
</dbReference>
<dbReference type="VEuPathDB" id="TriTrypDB:LtaPh_3312800"/>
<feature type="coiled-coil region" evidence="2">
    <location>
        <begin position="366"/>
        <end position="415"/>
    </location>
</feature>
<dbReference type="PANTHER" id="PTHR13183:SF3">
    <property type="entry name" value="KDA INNER DYNEIN ARM LIGHT CHAIN, AXONEMAL, PUTATIVE-RELATED"/>
    <property type="match status" value="1"/>
</dbReference>
<evidence type="ECO:0000256" key="3">
    <source>
        <dbReference type="SAM" id="MobiDB-lite"/>
    </source>
</evidence>
<gene>
    <name evidence="4" type="ORF">LtaPh_3312800</name>
</gene>
<feature type="compositionally biased region" description="Low complexity" evidence="3">
    <location>
        <begin position="148"/>
        <end position="163"/>
    </location>
</feature>
<feature type="region of interest" description="Disordered" evidence="3">
    <location>
        <begin position="144"/>
        <end position="167"/>
    </location>
</feature>
<keyword evidence="5" id="KW-1185">Reference proteome</keyword>
<sequence length="440" mass="47242">MDQVDNTAPLLQLNPPVLVRTTCGDLGAIDLYELRRATAEALLATPAVASTPHPPNAGTTELSIAARKLHDAKRTAHNVYRQTRDVTVPTVSGASPVPLARGQTPHSNANPKGSLAGNANGKETASYSGTTAATANFRHRQAADVRHGVGSVPPSPTSGSVSSRGAALPAPTTEIATVVATAVATSAGGQGVSMNMPHLMRHIQDTGALLDTLFPIQQKSAASVSLSCVGSPTEVSGDSEAVKENAEALVSVQTVSAAPALREDVVVLHATLQKRLEARRARPTGLCPIRRALYRDLFSELVRQVTVEEPARGLLLARVREEAEHALQVHTALLREGQQFVAGKLLQDKQDALVLKERIAALYKDKVALEVQKHELLETIRELEQRLESERQLRLKQQQDEVKYLRHANQQLSLRLKMETERESSVAEVKDSSEAAPGTL</sequence>
<dbReference type="Pfam" id="PF10211">
    <property type="entry name" value="Ax_dynein_light"/>
    <property type="match status" value="1"/>
</dbReference>
<evidence type="ECO:0000313" key="5">
    <source>
        <dbReference type="Proteomes" id="UP000419144"/>
    </source>
</evidence>
<dbReference type="Proteomes" id="UP000419144">
    <property type="component" value="Unassembled WGS sequence"/>
</dbReference>
<protein>
    <submittedName>
        <fullName evidence="4">33 kDa inner dynein arm light chain, axonemal, putative</fullName>
    </submittedName>
</protein>
<evidence type="ECO:0000256" key="2">
    <source>
        <dbReference type="SAM" id="Coils"/>
    </source>
</evidence>
<comment type="caution">
    <text evidence="4">The sequence shown here is derived from an EMBL/GenBank/DDBJ whole genome shotgun (WGS) entry which is preliminary data.</text>
</comment>
<dbReference type="AlphaFoldDB" id="A0A640KQS1"/>
<evidence type="ECO:0000256" key="1">
    <source>
        <dbReference type="ARBA" id="ARBA00023054"/>
    </source>
</evidence>
<proteinExistence type="predicted"/>
<evidence type="ECO:0000313" key="4">
    <source>
        <dbReference type="EMBL" id="GET91862.1"/>
    </source>
</evidence>
<organism evidence="4 5">
    <name type="scientific">Leishmania tarentolae</name>
    <name type="common">Sauroleishmania tarentolae</name>
    <dbReference type="NCBI Taxonomy" id="5689"/>
    <lineage>
        <taxon>Eukaryota</taxon>
        <taxon>Discoba</taxon>
        <taxon>Euglenozoa</taxon>
        <taxon>Kinetoplastea</taxon>
        <taxon>Metakinetoplastina</taxon>
        <taxon>Trypanosomatida</taxon>
        <taxon>Trypanosomatidae</taxon>
        <taxon>Leishmaniinae</taxon>
        <taxon>Leishmania</taxon>
        <taxon>lizard Leishmania</taxon>
    </lineage>
</organism>
<keyword evidence="1 2" id="KW-0175">Coiled coil</keyword>